<sequence length="51" mass="6151">MRTWRIPWGHTKDCLFSRERSLLFDQTLHRLSASHIFLISILVRNPDMLIE</sequence>
<reference evidence="1" key="1">
    <citation type="submission" date="2018-02" db="EMBL/GenBank/DDBJ databases">
        <title>Rhizophora mucronata_Transcriptome.</title>
        <authorList>
            <person name="Meera S.P."/>
            <person name="Sreeshan A."/>
            <person name="Augustine A."/>
        </authorList>
    </citation>
    <scope>NUCLEOTIDE SEQUENCE</scope>
    <source>
        <tissue evidence="1">Leaf</tissue>
    </source>
</reference>
<evidence type="ECO:0000313" key="1">
    <source>
        <dbReference type="EMBL" id="MBX65268.1"/>
    </source>
</evidence>
<protein>
    <submittedName>
        <fullName evidence="1">Uncharacterized protein</fullName>
    </submittedName>
</protein>
<proteinExistence type="predicted"/>
<name>A0A2P2QE53_RHIMU</name>
<organism evidence="1">
    <name type="scientific">Rhizophora mucronata</name>
    <name type="common">Asiatic mangrove</name>
    <dbReference type="NCBI Taxonomy" id="61149"/>
    <lineage>
        <taxon>Eukaryota</taxon>
        <taxon>Viridiplantae</taxon>
        <taxon>Streptophyta</taxon>
        <taxon>Embryophyta</taxon>
        <taxon>Tracheophyta</taxon>
        <taxon>Spermatophyta</taxon>
        <taxon>Magnoliopsida</taxon>
        <taxon>eudicotyledons</taxon>
        <taxon>Gunneridae</taxon>
        <taxon>Pentapetalae</taxon>
        <taxon>rosids</taxon>
        <taxon>fabids</taxon>
        <taxon>Malpighiales</taxon>
        <taxon>Rhizophoraceae</taxon>
        <taxon>Rhizophora</taxon>
    </lineage>
</organism>
<dbReference type="AlphaFoldDB" id="A0A2P2QE53"/>
<dbReference type="EMBL" id="GGEC01084784">
    <property type="protein sequence ID" value="MBX65268.1"/>
    <property type="molecule type" value="Transcribed_RNA"/>
</dbReference>
<accession>A0A2P2QE53</accession>